<dbReference type="AlphaFoldDB" id="A0A644WUP3"/>
<evidence type="ECO:0000259" key="2">
    <source>
        <dbReference type="SMART" id="SM00978"/>
    </source>
</evidence>
<protein>
    <recommendedName>
        <fullName evidence="2">Tim44-like domain-containing protein</fullName>
    </recommendedName>
</protein>
<evidence type="ECO:0000256" key="1">
    <source>
        <dbReference type="SAM" id="Phobius"/>
    </source>
</evidence>
<gene>
    <name evidence="3" type="ORF">SDC9_53785</name>
</gene>
<reference evidence="3" key="1">
    <citation type="submission" date="2019-08" db="EMBL/GenBank/DDBJ databases">
        <authorList>
            <person name="Kucharzyk K."/>
            <person name="Murdoch R.W."/>
            <person name="Higgins S."/>
            <person name="Loffler F."/>
        </authorList>
    </citation>
    <scope>NUCLEOTIDE SEQUENCE</scope>
</reference>
<dbReference type="InterPro" id="IPR032710">
    <property type="entry name" value="NTF2-like_dom_sf"/>
</dbReference>
<feature type="transmembrane region" description="Helical" evidence="1">
    <location>
        <begin position="82"/>
        <end position="100"/>
    </location>
</feature>
<organism evidence="3">
    <name type="scientific">bioreactor metagenome</name>
    <dbReference type="NCBI Taxonomy" id="1076179"/>
    <lineage>
        <taxon>unclassified sequences</taxon>
        <taxon>metagenomes</taxon>
        <taxon>ecological metagenomes</taxon>
    </lineage>
</organism>
<dbReference type="InterPro" id="IPR007379">
    <property type="entry name" value="Tim44-like_dom"/>
</dbReference>
<accession>A0A644WUP3</accession>
<dbReference type="Gene3D" id="3.10.450.240">
    <property type="match status" value="1"/>
</dbReference>
<name>A0A644WUP3_9ZZZZ</name>
<proteinExistence type="predicted"/>
<keyword evidence="1" id="KW-1133">Transmembrane helix</keyword>
<evidence type="ECO:0000313" key="3">
    <source>
        <dbReference type="EMBL" id="MPM07479.1"/>
    </source>
</evidence>
<dbReference type="SMART" id="SM00978">
    <property type="entry name" value="Tim44"/>
    <property type="match status" value="1"/>
</dbReference>
<keyword evidence="1" id="KW-0472">Membrane</keyword>
<feature type="domain" description="Tim44-like" evidence="2">
    <location>
        <begin position="122"/>
        <end position="263"/>
    </location>
</feature>
<dbReference type="SUPFAM" id="SSF54427">
    <property type="entry name" value="NTF2-like"/>
    <property type="match status" value="1"/>
</dbReference>
<sequence length="312" mass="34260">MKKRTVRLLAALLVVICCLMLGAYSLADAGNFSGDTDWGGGGSDWGSSGSDWGSSSSSSDWGSGSTYYSDGSSGSSDGLGCLGGNMFAIVMFIIVVIVIIRYSKSGKNTAGSQVYQAAQETPGLPIETLKQKDPNFNEQAFLEKIGNWYIQMQNAWEAKKWEPMRAIMTDALYTQMERQLQSLVQAGRTNHVERIAVLDSRIVRYAVEGDNDVLVVRISTRICDYTTDDRTGQVVSGSQTRELFMTYDWKLIRQKDQITPEQEGMTHINCANCGAPLEINHSGQCPYCGTVVTLKDHDWALSLIKGISQRTA</sequence>
<dbReference type="EMBL" id="VSSQ01001340">
    <property type="protein sequence ID" value="MPM07479.1"/>
    <property type="molecule type" value="Genomic_DNA"/>
</dbReference>
<comment type="caution">
    <text evidence="3">The sequence shown here is derived from an EMBL/GenBank/DDBJ whole genome shotgun (WGS) entry which is preliminary data.</text>
</comment>
<keyword evidence="1" id="KW-0812">Transmembrane</keyword>
<dbReference type="Pfam" id="PF04280">
    <property type="entry name" value="Tim44"/>
    <property type="match status" value="1"/>
</dbReference>